<protein>
    <submittedName>
        <fullName evidence="1">Uncharacterized protein</fullName>
    </submittedName>
</protein>
<sequence>MLLCILMHKCKSIILFKKRFLFQPYLQFKNSTNCINTLWYIVLIF</sequence>
<accession>A0A0E9SZK7</accession>
<proteinExistence type="predicted"/>
<reference evidence="1" key="2">
    <citation type="journal article" date="2015" name="Fish Shellfish Immunol.">
        <title>Early steps in the European eel (Anguilla anguilla)-Vibrio vulnificus interaction in the gills: Role of the RtxA13 toxin.</title>
        <authorList>
            <person name="Callol A."/>
            <person name="Pajuelo D."/>
            <person name="Ebbesson L."/>
            <person name="Teles M."/>
            <person name="MacKenzie S."/>
            <person name="Amaro C."/>
        </authorList>
    </citation>
    <scope>NUCLEOTIDE SEQUENCE</scope>
</reference>
<dbReference type="AlphaFoldDB" id="A0A0E9SZK7"/>
<dbReference type="EMBL" id="GBXM01061823">
    <property type="protein sequence ID" value="JAH46754.1"/>
    <property type="molecule type" value="Transcribed_RNA"/>
</dbReference>
<name>A0A0E9SZK7_ANGAN</name>
<reference evidence="1" key="1">
    <citation type="submission" date="2014-11" db="EMBL/GenBank/DDBJ databases">
        <authorList>
            <person name="Amaro Gonzalez C."/>
        </authorList>
    </citation>
    <scope>NUCLEOTIDE SEQUENCE</scope>
</reference>
<organism evidence="1">
    <name type="scientific">Anguilla anguilla</name>
    <name type="common">European freshwater eel</name>
    <name type="synonym">Muraena anguilla</name>
    <dbReference type="NCBI Taxonomy" id="7936"/>
    <lineage>
        <taxon>Eukaryota</taxon>
        <taxon>Metazoa</taxon>
        <taxon>Chordata</taxon>
        <taxon>Craniata</taxon>
        <taxon>Vertebrata</taxon>
        <taxon>Euteleostomi</taxon>
        <taxon>Actinopterygii</taxon>
        <taxon>Neopterygii</taxon>
        <taxon>Teleostei</taxon>
        <taxon>Anguilliformes</taxon>
        <taxon>Anguillidae</taxon>
        <taxon>Anguilla</taxon>
    </lineage>
</organism>
<evidence type="ECO:0000313" key="1">
    <source>
        <dbReference type="EMBL" id="JAH46754.1"/>
    </source>
</evidence>